<dbReference type="RefSeq" id="WP_187265786.1">
    <property type="nucleotide sequence ID" value="NZ_JBHUEJ010000049.1"/>
</dbReference>
<evidence type="ECO:0000313" key="1">
    <source>
        <dbReference type="EMBL" id="MFD1712798.1"/>
    </source>
</evidence>
<dbReference type="SUPFAM" id="SSF50118">
    <property type="entry name" value="Cell growth inhibitor/plasmid maintenance toxic component"/>
    <property type="match status" value="1"/>
</dbReference>
<protein>
    <submittedName>
        <fullName evidence="1">Type II toxin-antitoxin system PemK/MazF family toxin</fullName>
    </submittedName>
</protein>
<keyword evidence="2" id="KW-1185">Reference proteome</keyword>
<organism evidence="1 2">
    <name type="scientific">Ottowia flava</name>
    <dbReference type="NCBI Taxonomy" id="2675430"/>
    <lineage>
        <taxon>Bacteria</taxon>
        <taxon>Pseudomonadati</taxon>
        <taxon>Pseudomonadota</taxon>
        <taxon>Betaproteobacteria</taxon>
        <taxon>Burkholderiales</taxon>
        <taxon>Comamonadaceae</taxon>
        <taxon>Ottowia</taxon>
    </lineage>
</organism>
<name>A0ABW4L2K9_9BURK</name>
<dbReference type="EMBL" id="JBHUEJ010000049">
    <property type="protein sequence ID" value="MFD1712798.1"/>
    <property type="molecule type" value="Genomic_DNA"/>
</dbReference>
<dbReference type="Proteomes" id="UP001597304">
    <property type="component" value="Unassembled WGS sequence"/>
</dbReference>
<dbReference type="Pfam" id="PF02452">
    <property type="entry name" value="PemK_toxin"/>
    <property type="match status" value="1"/>
</dbReference>
<dbReference type="Gene3D" id="2.30.30.110">
    <property type="match status" value="1"/>
</dbReference>
<proteinExistence type="predicted"/>
<dbReference type="InterPro" id="IPR011067">
    <property type="entry name" value="Plasmid_toxin/cell-grow_inhib"/>
</dbReference>
<evidence type="ECO:0000313" key="2">
    <source>
        <dbReference type="Proteomes" id="UP001597304"/>
    </source>
</evidence>
<accession>A0ABW4L2K9</accession>
<comment type="caution">
    <text evidence="1">The sequence shown here is derived from an EMBL/GenBank/DDBJ whole genome shotgun (WGS) entry which is preliminary data.</text>
</comment>
<dbReference type="InterPro" id="IPR003477">
    <property type="entry name" value="PemK-like"/>
</dbReference>
<sequence length="136" mass="15193">MITWKSPEPGDIVWCNFPENQSRQWPGPKARPALVISVEEFGDNTTVVHVVPGTSQGLDHLYAGEATITRLMDPAAYKQAGLTLDTKFQFASMMELDWSEPWFKAPPHRPHGNTPKLGTLHASLVRRFFAAHQAVN</sequence>
<reference evidence="2" key="1">
    <citation type="journal article" date="2019" name="Int. J. Syst. Evol. Microbiol.">
        <title>The Global Catalogue of Microorganisms (GCM) 10K type strain sequencing project: providing services to taxonomists for standard genome sequencing and annotation.</title>
        <authorList>
            <consortium name="The Broad Institute Genomics Platform"/>
            <consortium name="The Broad Institute Genome Sequencing Center for Infectious Disease"/>
            <person name="Wu L."/>
            <person name="Ma J."/>
        </authorList>
    </citation>
    <scope>NUCLEOTIDE SEQUENCE [LARGE SCALE GENOMIC DNA]</scope>
    <source>
        <strain evidence="2">LMG 29247</strain>
    </source>
</reference>
<gene>
    <name evidence="1" type="ORF">ACFSF0_19555</name>
</gene>